<dbReference type="Pfam" id="PF08550">
    <property type="entry name" value="GATA_AreA"/>
    <property type="match status" value="1"/>
</dbReference>
<evidence type="ECO:0000313" key="2">
    <source>
        <dbReference type="EMBL" id="GFF18383.1"/>
    </source>
</evidence>
<keyword evidence="3" id="KW-1185">Reference proteome</keyword>
<reference evidence="2 3" key="1">
    <citation type="submission" date="2020-01" db="EMBL/GenBank/DDBJ databases">
        <title>Aspergillus terreus IFO 6365 whole genome shotgun sequence.</title>
        <authorList>
            <person name="Kanamasa S."/>
            <person name="Takahashi H."/>
        </authorList>
    </citation>
    <scope>NUCLEOTIDE SEQUENCE [LARGE SCALE GENOMIC DNA]</scope>
    <source>
        <strain evidence="2 3">IFO 6365</strain>
    </source>
</reference>
<evidence type="ECO:0000313" key="3">
    <source>
        <dbReference type="Proteomes" id="UP000452235"/>
    </source>
</evidence>
<evidence type="ECO:0000256" key="1">
    <source>
        <dbReference type="SAM" id="MobiDB-lite"/>
    </source>
</evidence>
<dbReference type="Proteomes" id="UP000452235">
    <property type="component" value="Unassembled WGS sequence"/>
</dbReference>
<dbReference type="EMBL" id="BLJY01000008">
    <property type="protein sequence ID" value="GFF18383.1"/>
    <property type="molecule type" value="Genomic_DNA"/>
</dbReference>
<feature type="compositionally biased region" description="Polar residues" evidence="1">
    <location>
        <begin position="207"/>
        <end position="225"/>
    </location>
</feature>
<feature type="compositionally biased region" description="Low complexity" evidence="1">
    <location>
        <begin position="391"/>
        <end position="401"/>
    </location>
</feature>
<feature type="compositionally biased region" description="Basic residues" evidence="1">
    <location>
        <begin position="193"/>
        <end position="206"/>
    </location>
</feature>
<dbReference type="VEuPathDB" id="FungiDB:ATEG_06578"/>
<dbReference type="AlphaFoldDB" id="A0A5M3Z6C6"/>
<feature type="compositionally biased region" description="Polar residues" evidence="1">
    <location>
        <begin position="133"/>
        <end position="157"/>
    </location>
</feature>
<feature type="region of interest" description="Disordered" evidence="1">
    <location>
        <begin position="88"/>
        <end position="236"/>
    </location>
</feature>
<dbReference type="OrthoDB" id="5424234at2759"/>
<protein>
    <submittedName>
        <fullName evidence="2">Uncharacterized protein</fullName>
    </submittedName>
</protein>
<sequence length="474" mass="52263">MEDLPKGLLATATQVSSELDSLDVIDLAQIIQLWKIYNANPSVHEGHAGHRLENFFWRTWSSEQLRGSIGGSKLASLFVRISEPTPFSMQQFKSRKKSTRSKKQPDTKPQEQEQPPVHAPTSSHAPLHPILKKSSTSGESQKTTRLLLTGQEGQSITRKPDNPPTPVPPPLFTAATQNRPTPKKSHCVPPKARNIKRRPVVMRRKSSQNSAASTRNHSPQLSPLTGESPPPFQGQTSVFEEPVEETLIPTPEPAPAEVLIPAISTAAEINPPVEADDDLDNKPIQLPPTFLSELKTILRKKKSSPPHSAKCTPSKWGFVTTDDWTHYDVRYVCPENYEQPSAQSLIDKGFRSRFSERLHQEQEFYSSSLAAANAAGMDLAQYLEATSAASSRTADAAPSPSKTESHFAEAETSTAATSVPIMTPSRIDSSFPCSRRATVLPLTPFSLSRGRSQLSLLIEESRKKDEKDLDTEEK</sequence>
<accession>A0A5M3Z6C6</accession>
<feature type="region of interest" description="Disordered" evidence="1">
    <location>
        <begin position="391"/>
        <end position="417"/>
    </location>
</feature>
<feature type="compositionally biased region" description="Basic residues" evidence="1">
    <location>
        <begin position="93"/>
        <end position="102"/>
    </location>
</feature>
<proteinExistence type="predicted"/>
<gene>
    <name evidence="2" type="ORF">ATEIFO6365_0008032700</name>
</gene>
<comment type="caution">
    <text evidence="2">The sequence shown here is derived from an EMBL/GenBank/DDBJ whole genome shotgun (WGS) entry which is preliminary data.</text>
</comment>
<dbReference type="InterPro" id="IPR013860">
    <property type="entry name" value="AreA_GATA"/>
</dbReference>
<feature type="compositionally biased region" description="Pro residues" evidence="1">
    <location>
        <begin position="162"/>
        <end position="171"/>
    </location>
</feature>
<organism evidence="2 3">
    <name type="scientific">Aspergillus terreus</name>
    <dbReference type="NCBI Taxonomy" id="33178"/>
    <lineage>
        <taxon>Eukaryota</taxon>
        <taxon>Fungi</taxon>
        <taxon>Dikarya</taxon>
        <taxon>Ascomycota</taxon>
        <taxon>Pezizomycotina</taxon>
        <taxon>Eurotiomycetes</taxon>
        <taxon>Eurotiomycetidae</taxon>
        <taxon>Eurotiales</taxon>
        <taxon>Aspergillaceae</taxon>
        <taxon>Aspergillus</taxon>
        <taxon>Aspergillus subgen. Circumdati</taxon>
    </lineage>
</organism>
<name>A0A5M3Z6C6_ASPTE</name>